<gene>
    <name evidence="1" type="ORF">FHETE_976</name>
</gene>
<keyword evidence="2" id="KW-1185">Reference proteome</keyword>
<organism evidence="1 2">
    <name type="scientific">Fusarium heterosporum</name>
    <dbReference type="NCBI Taxonomy" id="42747"/>
    <lineage>
        <taxon>Eukaryota</taxon>
        <taxon>Fungi</taxon>
        <taxon>Dikarya</taxon>
        <taxon>Ascomycota</taxon>
        <taxon>Pezizomycotina</taxon>
        <taxon>Sordariomycetes</taxon>
        <taxon>Hypocreomycetidae</taxon>
        <taxon>Hypocreales</taxon>
        <taxon>Nectriaceae</taxon>
        <taxon>Fusarium</taxon>
        <taxon>Fusarium heterosporum species complex</taxon>
    </lineage>
</organism>
<accession>A0A8H5X1V3</accession>
<dbReference type="OrthoDB" id="3832365at2759"/>
<comment type="caution">
    <text evidence="1">The sequence shown here is derived from an EMBL/GenBank/DDBJ whole genome shotgun (WGS) entry which is preliminary data.</text>
</comment>
<sequence length="132" mass="14767">MPQHNAGAIITLQAPEDGDNEWTAEQIQTSPNLPPGDTDGRTSIDWRYGPVAYEGYFDTNTFEIGLSPAIAGLNVGIIYGNLKDGVNLKIDLDYYKGLTRFYLKNGNEVWTHLDVKVSFDGHFEGDYKIFTF</sequence>
<dbReference type="AlphaFoldDB" id="A0A8H5X1V3"/>
<proteinExistence type="predicted"/>
<protein>
    <submittedName>
        <fullName evidence="1">Uncharacterized protein</fullName>
    </submittedName>
</protein>
<dbReference type="EMBL" id="JAAGWQ010000013">
    <property type="protein sequence ID" value="KAF5679235.1"/>
    <property type="molecule type" value="Genomic_DNA"/>
</dbReference>
<name>A0A8H5X1V3_FUSHE</name>
<dbReference type="Proteomes" id="UP000567885">
    <property type="component" value="Unassembled WGS sequence"/>
</dbReference>
<evidence type="ECO:0000313" key="1">
    <source>
        <dbReference type="EMBL" id="KAF5679235.1"/>
    </source>
</evidence>
<evidence type="ECO:0000313" key="2">
    <source>
        <dbReference type="Proteomes" id="UP000567885"/>
    </source>
</evidence>
<reference evidence="1 2" key="1">
    <citation type="submission" date="2020-05" db="EMBL/GenBank/DDBJ databases">
        <title>Identification and distribution of gene clusters putatively required for synthesis of sphingolipid metabolism inhibitors in phylogenetically diverse species of the filamentous fungus Fusarium.</title>
        <authorList>
            <person name="Kim H.-S."/>
            <person name="Busman M."/>
            <person name="Brown D.W."/>
            <person name="Divon H."/>
            <person name="Uhlig S."/>
            <person name="Proctor R.H."/>
        </authorList>
    </citation>
    <scope>NUCLEOTIDE SEQUENCE [LARGE SCALE GENOMIC DNA]</scope>
    <source>
        <strain evidence="1 2">NRRL 20693</strain>
    </source>
</reference>